<reference evidence="1" key="1">
    <citation type="submission" date="2021-02" db="EMBL/GenBank/DDBJ databases">
        <authorList>
            <person name="Nowell W R."/>
        </authorList>
    </citation>
    <scope>NUCLEOTIDE SEQUENCE</scope>
</reference>
<name>A0A818TDX7_9BILA</name>
<gene>
    <name evidence="1" type="ORF">JBS370_LOCUS7878</name>
</gene>
<proteinExistence type="predicted"/>
<accession>A0A818TDX7</accession>
<dbReference type="AlphaFoldDB" id="A0A818TDX7"/>
<evidence type="ECO:0000313" key="1">
    <source>
        <dbReference type="EMBL" id="CAF3676103.1"/>
    </source>
</evidence>
<comment type="caution">
    <text evidence="1">The sequence shown here is derived from an EMBL/GenBank/DDBJ whole genome shotgun (WGS) entry which is preliminary data.</text>
</comment>
<dbReference type="Proteomes" id="UP000663836">
    <property type="component" value="Unassembled WGS sequence"/>
</dbReference>
<dbReference type="EMBL" id="CAJOBD010000481">
    <property type="protein sequence ID" value="CAF3676103.1"/>
    <property type="molecule type" value="Genomic_DNA"/>
</dbReference>
<protein>
    <submittedName>
        <fullName evidence="1">Uncharacterized protein</fullName>
    </submittedName>
</protein>
<sequence length="95" mass="11483">MQMIENVYLCERRKSEIESDEEYPNGGATLIPTYYYQFLRLLNENIHLFLNYFFNLVYRETNQRVQYPIGVIDDGTRYLPDLVDYFSVNIYKNDC</sequence>
<organism evidence="1 2">
    <name type="scientific">Rotaria sordida</name>
    <dbReference type="NCBI Taxonomy" id="392033"/>
    <lineage>
        <taxon>Eukaryota</taxon>
        <taxon>Metazoa</taxon>
        <taxon>Spiralia</taxon>
        <taxon>Gnathifera</taxon>
        <taxon>Rotifera</taxon>
        <taxon>Eurotatoria</taxon>
        <taxon>Bdelloidea</taxon>
        <taxon>Philodinida</taxon>
        <taxon>Philodinidae</taxon>
        <taxon>Rotaria</taxon>
    </lineage>
</organism>
<evidence type="ECO:0000313" key="2">
    <source>
        <dbReference type="Proteomes" id="UP000663836"/>
    </source>
</evidence>